<comment type="caution">
    <text evidence="3">The sequence shown here is derived from an EMBL/GenBank/DDBJ whole genome shotgun (WGS) entry which is preliminary data.</text>
</comment>
<keyword evidence="1" id="KW-0862">Zinc</keyword>
<dbReference type="InterPro" id="IPR013083">
    <property type="entry name" value="Znf_RING/FYVE/PHD"/>
</dbReference>
<dbReference type="AlphaFoldDB" id="A0A6G0XD61"/>
<evidence type="ECO:0000256" key="1">
    <source>
        <dbReference type="PROSITE-ProRule" id="PRU00175"/>
    </source>
</evidence>
<keyword evidence="1" id="KW-0479">Metal-binding</keyword>
<dbReference type="Pfam" id="PF13639">
    <property type="entry name" value="zf-RING_2"/>
    <property type="match status" value="1"/>
</dbReference>
<feature type="domain" description="RING-type" evidence="2">
    <location>
        <begin position="56"/>
        <end position="102"/>
    </location>
</feature>
<gene>
    <name evidence="3" type="ORF">Ae201684_005984</name>
</gene>
<accession>A0A6G0XD61</accession>
<dbReference type="InterPro" id="IPR001841">
    <property type="entry name" value="Znf_RING"/>
</dbReference>
<dbReference type="Proteomes" id="UP000481153">
    <property type="component" value="Unassembled WGS sequence"/>
</dbReference>
<dbReference type="GO" id="GO:0008270">
    <property type="term" value="F:zinc ion binding"/>
    <property type="evidence" value="ECO:0007669"/>
    <property type="project" value="UniProtKB-KW"/>
</dbReference>
<evidence type="ECO:0000313" key="4">
    <source>
        <dbReference type="Proteomes" id="UP000481153"/>
    </source>
</evidence>
<dbReference type="SMART" id="SM00184">
    <property type="entry name" value="RING"/>
    <property type="match status" value="1"/>
</dbReference>
<dbReference type="Gene3D" id="3.30.40.10">
    <property type="entry name" value="Zinc/RING finger domain, C3HC4 (zinc finger)"/>
    <property type="match status" value="1"/>
</dbReference>
<name>A0A6G0XD61_9STRA</name>
<dbReference type="SUPFAM" id="SSF57850">
    <property type="entry name" value="RING/U-box"/>
    <property type="match status" value="1"/>
</dbReference>
<dbReference type="EMBL" id="VJMJ01000079">
    <property type="protein sequence ID" value="KAF0737988.1"/>
    <property type="molecule type" value="Genomic_DNA"/>
</dbReference>
<protein>
    <recommendedName>
        <fullName evidence="2">RING-type domain-containing protein</fullName>
    </recommendedName>
</protein>
<keyword evidence="1" id="KW-0863">Zinc-finger</keyword>
<reference evidence="3 4" key="1">
    <citation type="submission" date="2019-07" db="EMBL/GenBank/DDBJ databases">
        <title>Genomics analysis of Aphanomyces spp. identifies a new class of oomycete effector associated with host adaptation.</title>
        <authorList>
            <person name="Gaulin E."/>
        </authorList>
    </citation>
    <scope>NUCLEOTIDE SEQUENCE [LARGE SCALE GENOMIC DNA]</scope>
    <source>
        <strain evidence="3 4">ATCC 201684</strain>
    </source>
</reference>
<evidence type="ECO:0000313" key="3">
    <source>
        <dbReference type="EMBL" id="KAF0737988.1"/>
    </source>
</evidence>
<dbReference type="VEuPathDB" id="FungiDB:AeMF1_020490"/>
<dbReference type="PROSITE" id="PS50089">
    <property type="entry name" value="ZF_RING_2"/>
    <property type="match status" value="1"/>
</dbReference>
<evidence type="ECO:0000259" key="2">
    <source>
        <dbReference type="PROSITE" id="PS50089"/>
    </source>
</evidence>
<organism evidence="3 4">
    <name type="scientific">Aphanomyces euteiches</name>
    <dbReference type="NCBI Taxonomy" id="100861"/>
    <lineage>
        <taxon>Eukaryota</taxon>
        <taxon>Sar</taxon>
        <taxon>Stramenopiles</taxon>
        <taxon>Oomycota</taxon>
        <taxon>Saprolegniomycetes</taxon>
        <taxon>Saprolegniales</taxon>
        <taxon>Verrucalvaceae</taxon>
        <taxon>Aphanomyces</taxon>
    </lineage>
</organism>
<sequence>METTLRQLHRSHSDVNIMEIAGLRQSLSKKKPKAPVTPPSSQDQKVTICLMEQDECPICLDEFTPLGSSIFTGECGHKFHFTCLLENVNHDEANSTKCPICRKTQTQWPEPTAGLAKAHPCCTNCGKRGTGGQYCEGCGHSLAHTPTAAERARMAAQGQPNNVIVECPACRIRCLVSSTARGTLQCPNGHLFTLRMPSSQTSSSPAMAPSMRGGPPGGVVMRQCPTCLTRVQMPPGSQAGQYMCPQGHTFTYRP</sequence>
<proteinExistence type="predicted"/>
<keyword evidence="4" id="KW-1185">Reference proteome</keyword>